<evidence type="ECO:0000313" key="10">
    <source>
        <dbReference type="EMBL" id="NYD53424.1"/>
    </source>
</evidence>
<evidence type="ECO:0000259" key="9">
    <source>
        <dbReference type="PROSITE" id="PS52029"/>
    </source>
</evidence>
<dbReference type="Pfam" id="PF12229">
    <property type="entry name" value="PG_binding_4"/>
    <property type="match status" value="1"/>
</dbReference>
<feature type="active site" description="Nucleophile" evidence="6">
    <location>
        <position position="569"/>
    </location>
</feature>
<proteinExistence type="predicted"/>
<dbReference type="GO" id="GO:0016740">
    <property type="term" value="F:transferase activity"/>
    <property type="evidence" value="ECO:0007669"/>
    <property type="project" value="UniProtKB-KW"/>
</dbReference>
<evidence type="ECO:0000256" key="2">
    <source>
        <dbReference type="ARBA" id="ARBA00022679"/>
    </source>
</evidence>
<protein>
    <recommendedName>
        <fullName evidence="9">L,D-TPase catalytic domain-containing protein</fullName>
    </recommendedName>
</protein>
<dbReference type="Proteomes" id="UP000552045">
    <property type="component" value="Unassembled WGS sequence"/>
</dbReference>
<dbReference type="CDD" id="cd16913">
    <property type="entry name" value="YkuD_like"/>
    <property type="match status" value="1"/>
</dbReference>
<dbReference type="GO" id="GO:0005576">
    <property type="term" value="C:extracellular region"/>
    <property type="evidence" value="ECO:0007669"/>
    <property type="project" value="TreeGrafter"/>
</dbReference>
<dbReference type="GO" id="GO:0071972">
    <property type="term" value="F:peptidoglycan L,D-transpeptidase activity"/>
    <property type="evidence" value="ECO:0007669"/>
    <property type="project" value="TreeGrafter"/>
</dbReference>
<dbReference type="PANTHER" id="PTHR30582:SF2">
    <property type="entry name" value="L,D-TRANSPEPTIDASE YCIB-RELATED"/>
    <property type="match status" value="1"/>
</dbReference>
<feature type="domain" description="L,D-TPase catalytic" evidence="9">
    <location>
        <begin position="474"/>
        <end position="593"/>
    </location>
</feature>
<evidence type="ECO:0000256" key="6">
    <source>
        <dbReference type="PROSITE-ProRule" id="PRU01373"/>
    </source>
</evidence>
<keyword evidence="8" id="KW-0812">Transmembrane</keyword>
<evidence type="ECO:0000256" key="7">
    <source>
        <dbReference type="SAM" id="MobiDB-lite"/>
    </source>
</evidence>
<comment type="caution">
    <text evidence="10">The sequence shown here is derived from an EMBL/GenBank/DDBJ whole genome shotgun (WGS) entry which is preliminary data.</text>
</comment>
<keyword evidence="2" id="KW-0808">Transferase</keyword>
<keyword evidence="8" id="KW-1133">Transmembrane helix</keyword>
<keyword evidence="8" id="KW-0472">Membrane</keyword>
<feature type="transmembrane region" description="Helical" evidence="8">
    <location>
        <begin position="153"/>
        <end position="174"/>
    </location>
</feature>
<keyword evidence="3 6" id="KW-0133">Cell shape</keyword>
<dbReference type="InterPro" id="IPR022029">
    <property type="entry name" value="YoaR-like_PG-bd"/>
</dbReference>
<dbReference type="PROSITE" id="PS52029">
    <property type="entry name" value="LD_TPASE"/>
    <property type="match status" value="1"/>
</dbReference>
<comment type="pathway">
    <text evidence="1 6">Cell wall biogenesis; peptidoglycan biosynthesis.</text>
</comment>
<dbReference type="RefSeq" id="WP_179430939.1">
    <property type="nucleotide sequence ID" value="NZ_BAABLC010000005.1"/>
</dbReference>
<feature type="active site" description="Proton donor/acceptor" evidence="6">
    <location>
        <position position="553"/>
    </location>
</feature>
<dbReference type="SUPFAM" id="SSF141523">
    <property type="entry name" value="L,D-transpeptidase catalytic domain-like"/>
    <property type="match status" value="1"/>
</dbReference>
<keyword evidence="11" id="KW-1185">Reference proteome</keyword>
<dbReference type="AlphaFoldDB" id="A0A7Y9JN87"/>
<feature type="compositionally biased region" description="Acidic residues" evidence="7">
    <location>
        <begin position="80"/>
        <end position="89"/>
    </location>
</feature>
<evidence type="ECO:0000256" key="4">
    <source>
        <dbReference type="ARBA" id="ARBA00022984"/>
    </source>
</evidence>
<dbReference type="GO" id="GO:0071555">
    <property type="term" value="P:cell wall organization"/>
    <property type="evidence" value="ECO:0007669"/>
    <property type="project" value="UniProtKB-UniRule"/>
</dbReference>
<reference evidence="10 11" key="1">
    <citation type="submission" date="2020-07" db="EMBL/GenBank/DDBJ databases">
        <title>Sequencing the genomes of 1000 actinobacteria strains.</title>
        <authorList>
            <person name="Klenk H.-P."/>
        </authorList>
    </citation>
    <scope>NUCLEOTIDE SEQUENCE [LARGE SCALE GENOMIC DNA]</scope>
    <source>
        <strain evidence="10 11">DSM 22185</strain>
    </source>
</reference>
<dbReference type="GO" id="GO:0018104">
    <property type="term" value="P:peptidoglycan-protein cross-linking"/>
    <property type="evidence" value="ECO:0007669"/>
    <property type="project" value="TreeGrafter"/>
</dbReference>
<dbReference type="InterPro" id="IPR050979">
    <property type="entry name" value="LD-transpeptidase"/>
</dbReference>
<accession>A0A7Y9JN87</accession>
<feature type="compositionally biased region" description="Basic and acidic residues" evidence="7">
    <location>
        <begin position="21"/>
        <end position="37"/>
    </location>
</feature>
<dbReference type="UniPathway" id="UPA00219"/>
<feature type="compositionally biased region" description="Low complexity" evidence="7">
    <location>
        <begin position="44"/>
        <end position="61"/>
    </location>
</feature>
<gene>
    <name evidence="10" type="ORF">BKA02_000479</name>
</gene>
<dbReference type="Pfam" id="PF03734">
    <property type="entry name" value="YkuD"/>
    <property type="match status" value="1"/>
</dbReference>
<dbReference type="Gene3D" id="2.40.440.10">
    <property type="entry name" value="L,D-transpeptidase catalytic domain-like"/>
    <property type="match status" value="1"/>
</dbReference>
<dbReference type="InterPro" id="IPR038063">
    <property type="entry name" value="Transpep_catalytic_dom"/>
</dbReference>
<feature type="compositionally biased region" description="Low complexity" evidence="7">
    <location>
        <begin position="90"/>
        <end position="99"/>
    </location>
</feature>
<sequence>MTDLATSPEAATGSTPVADRATGEEHATDMPAEHVEETLDETASEAPAEAEPAAQWPAESSIENAEDGASEAAETVSENESTDADDEEAATTPEAATTSVIGSADEAEAAATAPHGVGSDAEAETDASGADDTPTAQWAPVEPERKKRHVGRWIAVGVGALVLGAAAVSTILIAPGVTIAGIPVGGMTPGAAAEAVQHRLDDFQVNLSGPDGDATITGADLGANTDAEALADKAFDAHPMWNVTTWFPGSDEGEISLDEAQAKDALRTAAPSVYLDPVDATVSFDAASSAYVATPAERGTGIDQNTLTSTIADALAEGRSTVDVTAKASPVAPSISDATAKKAMDDLNGVIATAGFYVGAERTVPIDAATLASWLTVYDEDGSIEIDADSTAIQASVDALPGLVNRAPVNATTVVDSGGNVLSTIADGINGRELGDVSGLASTFARALEKGGAESGIAALPVTEVPFAVTPLVRTIDVDLANQTVTAIENGVAIDSWLVSSGRGEFATQTGHFTVNWKLSSQNMGNRDLTQAPFYFQPDVRWVMYFNGDEALHGVYWHDNWGVPMSHGCVGMPEWRAQWLYDWSPEGVEVNVHY</sequence>
<evidence type="ECO:0000256" key="3">
    <source>
        <dbReference type="ARBA" id="ARBA00022960"/>
    </source>
</evidence>
<organism evidence="10 11">
    <name type="scientific">Microbacterium pseudoresistens</name>
    <dbReference type="NCBI Taxonomy" id="640634"/>
    <lineage>
        <taxon>Bacteria</taxon>
        <taxon>Bacillati</taxon>
        <taxon>Actinomycetota</taxon>
        <taxon>Actinomycetes</taxon>
        <taxon>Micrococcales</taxon>
        <taxon>Microbacteriaceae</taxon>
        <taxon>Microbacterium</taxon>
    </lineage>
</organism>
<dbReference type="EMBL" id="JACCBH010000001">
    <property type="protein sequence ID" value="NYD53424.1"/>
    <property type="molecule type" value="Genomic_DNA"/>
</dbReference>
<dbReference type="PANTHER" id="PTHR30582">
    <property type="entry name" value="L,D-TRANSPEPTIDASE"/>
    <property type="match status" value="1"/>
</dbReference>
<keyword evidence="5 6" id="KW-0961">Cell wall biogenesis/degradation</keyword>
<evidence type="ECO:0000313" key="11">
    <source>
        <dbReference type="Proteomes" id="UP000552045"/>
    </source>
</evidence>
<dbReference type="GO" id="GO:0008360">
    <property type="term" value="P:regulation of cell shape"/>
    <property type="evidence" value="ECO:0007669"/>
    <property type="project" value="UniProtKB-UniRule"/>
</dbReference>
<evidence type="ECO:0000256" key="5">
    <source>
        <dbReference type="ARBA" id="ARBA00023316"/>
    </source>
</evidence>
<name>A0A7Y9JN87_9MICO</name>
<feature type="region of interest" description="Disordered" evidence="7">
    <location>
        <begin position="1"/>
        <end position="148"/>
    </location>
</feature>
<evidence type="ECO:0000256" key="1">
    <source>
        <dbReference type="ARBA" id="ARBA00004752"/>
    </source>
</evidence>
<evidence type="ECO:0000256" key="8">
    <source>
        <dbReference type="SAM" id="Phobius"/>
    </source>
</evidence>
<dbReference type="InterPro" id="IPR005490">
    <property type="entry name" value="LD_TPept_cat_dom"/>
</dbReference>
<keyword evidence="4 6" id="KW-0573">Peptidoglycan synthesis</keyword>